<dbReference type="GO" id="GO:0004175">
    <property type="term" value="F:endopeptidase activity"/>
    <property type="evidence" value="ECO:0007669"/>
    <property type="project" value="UniProtKB-ARBA"/>
</dbReference>
<dbReference type="Proteomes" id="UP000598775">
    <property type="component" value="Unassembled WGS sequence"/>
</dbReference>
<evidence type="ECO:0000259" key="2">
    <source>
        <dbReference type="Pfam" id="PF02517"/>
    </source>
</evidence>
<comment type="caution">
    <text evidence="3">The sequence shown here is derived from an EMBL/GenBank/DDBJ whole genome shotgun (WGS) entry which is preliminary data.</text>
</comment>
<dbReference type="Pfam" id="PF02517">
    <property type="entry name" value="Rce1-like"/>
    <property type="match status" value="1"/>
</dbReference>
<organism evidence="3 4">
    <name type="scientific">Subtercola lobariae</name>
    <dbReference type="NCBI Taxonomy" id="1588641"/>
    <lineage>
        <taxon>Bacteria</taxon>
        <taxon>Bacillati</taxon>
        <taxon>Actinomycetota</taxon>
        <taxon>Actinomycetes</taxon>
        <taxon>Micrococcales</taxon>
        <taxon>Microbacteriaceae</taxon>
        <taxon>Subtercola</taxon>
    </lineage>
</organism>
<feature type="transmembrane region" description="Helical" evidence="1">
    <location>
        <begin position="55"/>
        <end position="78"/>
    </location>
</feature>
<evidence type="ECO:0000313" key="3">
    <source>
        <dbReference type="EMBL" id="GGF27855.1"/>
    </source>
</evidence>
<feature type="transmembrane region" description="Helical" evidence="1">
    <location>
        <begin position="179"/>
        <end position="196"/>
    </location>
</feature>
<name>A0A917BA01_9MICO</name>
<dbReference type="EMBL" id="BMGP01000003">
    <property type="protein sequence ID" value="GGF27855.1"/>
    <property type="molecule type" value="Genomic_DNA"/>
</dbReference>
<evidence type="ECO:0000313" key="4">
    <source>
        <dbReference type="Proteomes" id="UP000598775"/>
    </source>
</evidence>
<feature type="transmembrane region" description="Helical" evidence="1">
    <location>
        <begin position="153"/>
        <end position="173"/>
    </location>
</feature>
<sequence length="260" mass="27862">MLCQYRLMGAELRVRPRIWIGLAIYVGYIVVVFAVQKLSGVSYPALGDSGSNLFFGAGLSLIVAAILLAVTTSLLGWWRPALFERHHAPRWTLIAPIIMGIALVLNLVSTDWGSYDLAFFGASIVLILVGFTEELTTRGLLLTALRSRLGEGWVWFISSALFGLMHLINAFSGQALGPTIQQVGLAFLGGTIFYILRRASGTLIWAMVLHGLWDFSTFAVGHGTPAATSALGAIVNIVAGIVGLATVAFVIRGADEKLTA</sequence>
<gene>
    <name evidence="3" type="ORF">GCM10011399_21440</name>
</gene>
<feature type="transmembrane region" description="Helical" evidence="1">
    <location>
        <begin position="114"/>
        <end position="132"/>
    </location>
</feature>
<dbReference type="InterPro" id="IPR003675">
    <property type="entry name" value="Rce1/LyrA-like_dom"/>
</dbReference>
<accession>A0A917BA01</accession>
<reference evidence="3 4" key="1">
    <citation type="journal article" date="2014" name="Int. J. Syst. Evol. Microbiol.">
        <title>Complete genome sequence of Corynebacterium casei LMG S-19264T (=DSM 44701T), isolated from a smear-ripened cheese.</title>
        <authorList>
            <consortium name="US DOE Joint Genome Institute (JGI-PGF)"/>
            <person name="Walter F."/>
            <person name="Albersmeier A."/>
            <person name="Kalinowski J."/>
            <person name="Ruckert C."/>
        </authorList>
    </citation>
    <scope>NUCLEOTIDE SEQUENCE [LARGE SCALE GENOMIC DNA]</scope>
    <source>
        <strain evidence="3 4">CGMCC 1.12976</strain>
    </source>
</reference>
<feature type="transmembrane region" description="Helical" evidence="1">
    <location>
        <begin position="90"/>
        <end position="108"/>
    </location>
</feature>
<evidence type="ECO:0000256" key="1">
    <source>
        <dbReference type="SAM" id="Phobius"/>
    </source>
</evidence>
<keyword evidence="4" id="KW-1185">Reference proteome</keyword>
<proteinExistence type="predicted"/>
<feature type="transmembrane region" description="Helical" evidence="1">
    <location>
        <begin position="230"/>
        <end position="251"/>
    </location>
</feature>
<keyword evidence="1" id="KW-0812">Transmembrane</keyword>
<protein>
    <submittedName>
        <fullName evidence="3">Abortive infection protein</fullName>
    </submittedName>
</protein>
<dbReference type="GO" id="GO:0080120">
    <property type="term" value="P:CAAX-box protein maturation"/>
    <property type="evidence" value="ECO:0007669"/>
    <property type="project" value="UniProtKB-ARBA"/>
</dbReference>
<feature type="domain" description="CAAX prenyl protease 2/Lysostaphin resistance protein A-like" evidence="2">
    <location>
        <begin position="120"/>
        <end position="215"/>
    </location>
</feature>
<keyword evidence="1" id="KW-0472">Membrane</keyword>
<dbReference type="AlphaFoldDB" id="A0A917BA01"/>
<feature type="transmembrane region" description="Helical" evidence="1">
    <location>
        <begin position="203"/>
        <end position="224"/>
    </location>
</feature>
<feature type="transmembrane region" description="Helical" evidence="1">
    <location>
        <begin position="18"/>
        <end position="35"/>
    </location>
</feature>
<keyword evidence="1" id="KW-1133">Transmembrane helix</keyword>